<dbReference type="EMBL" id="SMRP01000022">
    <property type="protein sequence ID" value="TDG19388.1"/>
    <property type="molecule type" value="Genomic_DNA"/>
</dbReference>
<name>A0A4R5M1W7_9BURK</name>
<feature type="short sequence motif" description="GXGXXG" evidence="6">
    <location>
        <begin position="81"/>
        <end position="86"/>
    </location>
</feature>
<evidence type="ECO:0000259" key="8">
    <source>
        <dbReference type="PROSITE" id="PS51635"/>
    </source>
</evidence>
<dbReference type="Proteomes" id="UP000295722">
    <property type="component" value="Unassembled WGS sequence"/>
</dbReference>
<dbReference type="RefSeq" id="WP_133198596.1">
    <property type="nucleotide sequence ID" value="NZ_JBHUCW010000049.1"/>
</dbReference>
<dbReference type="PANTHER" id="PTHR14226:SF29">
    <property type="entry name" value="NEUROPATHY TARGET ESTERASE SWS"/>
    <property type="match status" value="1"/>
</dbReference>
<dbReference type="Gene3D" id="3.40.1090.10">
    <property type="entry name" value="Cytosolic phospholipase A2 catalytic domain"/>
    <property type="match status" value="2"/>
</dbReference>
<dbReference type="InterPro" id="IPR002641">
    <property type="entry name" value="PNPLA_dom"/>
</dbReference>
<evidence type="ECO:0000256" key="3">
    <source>
        <dbReference type="ARBA" id="ARBA00022963"/>
    </source>
</evidence>
<dbReference type="CDD" id="cd07205">
    <property type="entry name" value="Pat_PNPLA6_PNPLA7_NTE1_like"/>
    <property type="match status" value="1"/>
</dbReference>
<keyword evidence="7" id="KW-0732">Signal</keyword>
<feature type="domain" description="PNPLA" evidence="8">
    <location>
        <begin position="77"/>
        <end position="269"/>
    </location>
</feature>
<evidence type="ECO:0000256" key="5">
    <source>
        <dbReference type="ARBA" id="ARBA00023136"/>
    </source>
</evidence>
<evidence type="ECO:0000313" key="9">
    <source>
        <dbReference type="EMBL" id="TDG19388.1"/>
    </source>
</evidence>
<feature type="signal peptide" evidence="7">
    <location>
        <begin position="1"/>
        <end position="26"/>
    </location>
</feature>
<keyword evidence="4 6" id="KW-0443">Lipid metabolism</keyword>
<dbReference type="GO" id="GO:0019867">
    <property type="term" value="C:outer membrane"/>
    <property type="evidence" value="ECO:0007669"/>
    <property type="project" value="InterPro"/>
</dbReference>
<feature type="active site" description="Proton acceptor" evidence="6">
    <location>
        <position position="256"/>
    </location>
</feature>
<evidence type="ECO:0000256" key="7">
    <source>
        <dbReference type="SAM" id="SignalP"/>
    </source>
</evidence>
<gene>
    <name evidence="9" type="ORF">EYW47_30845</name>
</gene>
<comment type="caution">
    <text evidence="9">The sequence shown here is derived from an EMBL/GenBank/DDBJ whole genome shotgun (WGS) entry which is preliminary data.</text>
</comment>
<keyword evidence="3 6" id="KW-0442">Lipid degradation</keyword>
<feature type="short sequence motif" description="GXSXG" evidence="6">
    <location>
        <begin position="108"/>
        <end position="112"/>
    </location>
</feature>
<dbReference type="GO" id="GO:0016787">
    <property type="term" value="F:hydrolase activity"/>
    <property type="evidence" value="ECO:0007669"/>
    <property type="project" value="UniProtKB-UniRule"/>
</dbReference>
<proteinExistence type="predicted"/>
<dbReference type="Pfam" id="PF01103">
    <property type="entry name" value="Omp85"/>
    <property type="match status" value="1"/>
</dbReference>
<dbReference type="OrthoDB" id="5290098at2"/>
<evidence type="ECO:0000313" key="10">
    <source>
        <dbReference type="Proteomes" id="UP000295722"/>
    </source>
</evidence>
<dbReference type="InterPro" id="IPR000184">
    <property type="entry name" value="Bac_surfAg_D15"/>
</dbReference>
<dbReference type="AlphaFoldDB" id="A0A4R5M1W7"/>
<feature type="active site" description="Nucleophile" evidence="6">
    <location>
        <position position="110"/>
    </location>
</feature>
<evidence type="ECO:0000256" key="1">
    <source>
        <dbReference type="ARBA" id="ARBA00004370"/>
    </source>
</evidence>
<feature type="short sequence motif" description="DGA/G" evidence="6">
    <location>
        <begin position="256"/>
        <end position="258"/>
    </location>
</feature>
<protein>
    <submittedName>
        <fullName evidence="9">Patatin</fullName>
    </submittedName>
</protein>
<dbReference type="PROSITE" id="PS51635">
    <property type="entry name" value="PNPLA"/>
    <property type="match status" value="1"/>
</dbReference>
<dbReference type="SUPFAM" id="SSF52151">
    <property type="entry name" value="FabD/lysophospholipase-like"/>
    <property type="match status" value="1"/>
</dbReference>
<dbReference type="PANTHER" id="PTHR14226">
    <property type="entry name" value="NEUROPATHY TARGET ESTERASE/SWISS CHEESE D.MELANOGASTER"/>
    <property type="match status" value="1"/>
</dbReference>
<dbReference type="InterPro" id="IPR016035">
    <property type="entry name" value="Acyl_Trfase/lysoPLipase"/>
</dbReference>
<comment type="subcellular location">
    <subcellularLocation>
        <location evidence="1">Membrane</location>
    </subcellularLocation>
</comment>
<keyword evidence="2 6" id="KW-0378">Hydrolase</keyword>
<dbReference type="Gene3D" id="2.40.160.50">
    <property type="entry name" value="membrane protein fhac: a member of the omp85/tpsb transporter family"/>
    <property type="match status" value="1"/>
</dbReference>
<evidence type="ECO:0000256" key="4">
    <source>
        <dbReference type="ARBA" id="ARBA00023098"/>
    </source>
</evidence>
<keyword evidence="5" id="KW-0472">Membrane</keyword>
<accession>A0A4R5M1W7</accession>
<evidence type="ECO:0000256" key="6">
    <source>
        <dbReference type="PROSITE-ProRule" id="PRU01161"/>
    </source>
</evidence>
<evidence type="ECO:0000256" key="2">
    <source>
        <dbReference type="ARBA" id="ARBA00022801"/>
    </source>
</evidence>
<reference evidence="9 10" key="1">
    <citation type="submission" date="2019-03" db="EMBL/GenBank/DDBJ databases">
        <title>Paraburkholderia sp. 4M-K11, isolated from subtropical forest soil.</title>
        <authorList>
            <person name="Gao Z.-H."/>
            <person name="Qiu L.-H."/>
        </authorList>
    </citation>
    <scope>NUCLEOTIDE SEQUENCE [LARGE SCALE GENOMIC DNA]</scope>
    <source>
        <strain evidence="9 10">4M-K11</strain>
    </source>
</reference>
<sequence length="796" mass="84294">MTDSPLSHRLASLALLGLLLVSAARAAQPDPAAATASPVVASGAAVPARPLPVSTATQLADTRAPSASAAHRPRICVALSGGGARGYAHIGVLRELERLHVPVDCIAGTSMGAVIGGLYASGMSADQIEHALSANNLNDVAFDRDPREDWPQSVRDDNLAYPVGMPVGFGNGQLKMPNGFVQGNKLTALLRANTGQIPSDVDFDRLPIPYRAVATDLETGDRVVLSHGSLPQAIRASMAVPGLFAPVKIDGRTLIDGGAVSNLPIDIARQMGADIVIAVDIGTPLNRADQITSMAGVTSQMMRLMMNRNVLEQKATLRPTDVLLEPDLGDLSFSDFGAMDQGVAAGTASAQAHSQQLAALSIAGTQYAAYRAGLSHETFLPPGTRIDRIEIATHGNVPASRVRAALHAQPGDVYDPAAIDHSLGILVSADDFESVSHSFTGPPGDRVLSVDASAKSWGPNLLLFGLALSTNFDGDGAFALQIGHRLPWITESGLSWRNDIVLGSRDLGWRTELRQPVFGDVYVAPYAGIRRNDINLYSDDVTNSEPIAKYVQQDVRAGIDIGVPLGNWGEVRAGVAQVWTSYKARSSILAMTDNGNGDWSFGTTQVTPESTSQAVGNVGIKIDQLDDPLFPRHGFYLDSNVQVSLTQSDGSYNLAHARGLWAASHGIFSVNAAIEVGGKFGADRGAPTYVFNLGGFQRLSAYAQDQFSGDYILYGRTTGFAQLSKADTGPLRGVFAGASLEAGNVWTWSRQFARGPWLTSASVFVGSTTMIGPVYLGFAMAPRGIYNVYFQLGNRF</sequence>
<organism evidence="9 10">
    <name type="scientific">Paraburkholderia silviterrae</name>
    <dbReference type="NCBI Taxonomy" id="2528715"/>
    <lineage>
        <taxon>Bacteria</taxon>
        <taxon>Pseudomonadati</taxon>
        <taxon>Pseudomonadota</taxon>
        <taxon>Betaproteobacteria</taxon>
        <taxon>Burkholderiales</taxon>
        <taxon>Burkholderiaceae</taxon>
        <taxon>Paraburkholderia</taxon>
    </lineage>
</organism>
<dbReference type="Pfam" id="PF01734">
    <property type="entry name" value="Patatin"/>
    <property type="match status" value="1"/>
</dbReference>
<dbReference type="InterPro" id="IPR050301">
    <property type="entry name" value="NTE"/>
</dbReference>
<feature type="chain" id="PRO_5021005486" evidence="7">
    <location>
        <begin position="27"/>
        <end position="796"/>
    </location>
</feature>
<dbReference type="GO" id="GO:0016042">
    <property type="term" value="P:lipid catabolic process"/>
    <property type="evidence" value="ECO:0007669"/>
    <property type="project" value="UniProtKB-UniRule"/>
</dbReference>
<keyword evidence="10" id="KW-1185">Reference proteome</keyword>